<feature type="region of interest" description="Disordered" evidence="8">
    <location>
        <begin position="1"/>
        <end position="27"/>
    </location>
</feature>
<dbReference type="GO" id="GO:0019556">
    <property type="term" value="P:L-histidine catabolic process to glutamate and formamide"/>
    <property type="evidence" value="ECO:0007669"/>
    <property type="project" value="UniProtKB-UniPathway"/>
</dbReference>
<dbReference type="InterPro" id="IPR035085">
    <property type="entry name" value="Urocanase_Rossmann-like"/>
</dbReference>
<dbReference type="Proteomes" id="UP000011532">
    <property type="component" value="Unassembled WGS sequence"/>
</dbReference>
<evidence type="ECO:0000259" key="10">
    <source>
        <dbReference type="Pfam" id="PF17391"/>
    </source>
</evidence>
<dbReference type="InterPro" id="IPR036190">
    <property type="entry name" value="Urocanase_sf"/>
</dbReference>
<dbReference type="NCBIfam" id="TIGR01228">
    <property type="entry name" value="hutU"/>
    <property type="match status" value="1"/>
</dbReference>
<dbReference type="EC" id="4.2.1.49" evidence="7"/>
<dbReference type="GeneID" id="8923504"/>
<feature type="binding site" evidence="7">
    <location>
        <begin position="65"/>
        <end position="66"/>
    </location>
    <ligand>
        <name>NAD(+)</name>
        <dbReference type="ChEBI" id="CHEBI:57540"/>
    </ligand>
</feature>
<feature type="active site" evidence="7">
    <location>
        <position position="424"/>
    </location>
</feature>
<evidence type="ECO:0000256" key="1">
    <source>
        <dbReference type="ARBA" id="ARBA00004794"/>
    </source>
</evidence>
<feature type="domain" description="Urocanase Rossmann-like" evidence="9">
    <location>
        <begin position="153"/>
        <end position="362"/>
    </location>
</feature>
<keyword evidence="4 7" id="KW-0520">NAD</keyword>
<dbReference type="EMBL" id="AOHU01000019">
    <property type="protein sequence ID" value="ELY37344.1"/>
    <property type="molecule type" value="Genomic_DNA"/>
</dbReference>
<comment type="subcellular location">
    <subcellularLocation>
        <location evidence="7">Cytoplasm</location>
    </subcellularLocation>
</comment>
<dbReference type="InterPro" id="IPR038364">
    <property type="entry name" value="Urocanase_central_sf"/>
</dbReference>
<dbReference type="Gene3D" id="3.40.1770.10">
    <property type="entry name" value="Urocanase superfamily"/>
    <property type="match status" value="1"/>
</dbReference>
<evidence type="ECO:0000256" key="2">
    <source>
        <dbReference type="ARBA" id="ARBA00007578"/>
    </source>
</evidence>
<feature type="compositionally biased region" description="Basic and acidic residues" evidence="8">
    <location>
        <begin position="573"/>
        <end position="607"/>
    </location>
</feature>
<evidence type="ECO:0000313" key="12">
    <source>
        <dbReference type="EMBL" id="ELY37344.1"/>
    </source>
</evidence>
<evidence type="ECO:0000256" key="7">
    <source>
        <dbReference type="HAMAP-Rule" id="MF_00577"/>
    </source>
</evidence>
<feature type="binding site" evidence="7">
    <location>
        <position position="513"/>
    </location>
    <ligand>
        <name>NAD(+)</name>
        <dbReference type="ChEBI" id="CHEBI:57540"/>
    </ligand>
</feature>
<feature type="binding site" evidence="7">
    <location>
        <position position="143"/>
    </location>
    <ligand>
        <name>NAD(+)</name>
        <dbReference type="ChEBI" id="CHEBI:57540"/>
    </ligand>
</feature>
<dbReference type="InterPro" id="IPR023636">
    <property type="entry name" value="Urocanase_CS"/>
</dbReference>
<name>A0A384LJ18_HALVD</name>
<dbReference type="Gene3D" id="3.40.50.10730">
    <property type="entry name" value="Urocanase like domains"/>
    <property type="match status" value="1"/>
</dbReference>
<dbReference type="Pfam" id="PF17392">
    <property type="entry name" value="Urocanase_C"/>
    <property type="match status" value="1"/>
</dbReference>
<dbReference type="InterPro" id="IPR035400">
    <property type="entry name" value="Urocanase_N"/>
</dbReference>
<comment type="catalytic activity">
    <reaction evidence="6 7">
        <text>4-imidazolone-5-propanoate = trans-urocanate + H2O</text>
        <dbReference type="Rhea" id="RHEA:13101"/>
        <dbReference type="ChEBI" id="CHEBI:15377"/>
        <dbReference type="ChEBI" id="CHEBI:17771"/>
        <dbReference type="ChEBI" id="CHEBI:77893"/>
        <dbReference type="EC" id="4.2.1.49"/>
    </reaction>
</comment>
<evidence type="ECO:0000256" key="4">
    <source>
        <dbReference type="ARBA" id="ARBA00023027"/>
    </source>
</evidence>
<evidence type="ECO:0000313" key="13">
    <source>
        <dbReference type="Proteomes" id="UP000011532"/>
    </source>
</evidence>
<keyword evidence="5 7" id="KW-0456">Lyase</keyword>
<comment type="similarity">
    <text evidence="2 7">Belongs to the urocanase family.</text>
</comment>
<feature type="binding site" evidence="7">
    <location>
        <position position="214"/>
    </location>
    <ligand>
        <name>NAD(+)</name>
        <dbReference type="ChEBI" id="CHEBI:57540"/>
    </ligand>
</feature>
<dbReference type="GO" id="GO:0016153">
    <property type="term" value="F:urocanate hydratase activity"/>
    <property type="evidence" value="ECO:0007669"/>
    <property type="project" value="UniProtKB-UniRule"/>
</dbReference>
<comment type="pathway">
    <text evidence="1 7">Amino-acid degradation; L-histidine degradation into L-glutamate; N-formimidoyl-L-glutamate from L-histidine: step 2/3.</text>
</comment>
<feature type="domain" description="Urocanase C-terminal" evidence="11">
    <location>
        <begin position="365"/>
        <end position="566"/>
    </location>
</feature>
<feature type="region of interest" description="Disordered" evidence="8">
    <location>
        <begin position="569"/>
        <end position="620"/>
    </location>
</feature>
<feature type="binding site" evidence="7">
    <location>
        <position position="335"/>
    </location>
    <ligand>
        <name>NAD(+)</name>
        <dbReference type="ChEBI" id="CHEBI:57540"/>
    </ligand>
</feature>
<dbReference type="GO" id="GO:0019557">
    <property type="term" value="P:L-histidine catabolic process to glutamate and formate"/>
    <property type="evidence" value="ECO:0007669"/>
    <property type="project" value="UniProtKB-UniPathway"/>
</dbReference>
<feature type="binding site" evidence="7">
    <location>
        <begin position="255"/>
        <end position="256"/>
    </location>
    <ligand>
        <name>NAD(+)</name>
        <dbReference type="ChEBI" id="CHEBI:57540"/>
    </ligand>
</feature>
<evidence type="ECO:0000256" key="5">
    <source>
        <dbReference type="ARBA" id="ARBA00023239"/>
    </source>
</evidence>
<proteinExistence type="inferred from homology"/>
<dbReference type="NCBIfam" id="NF003820">
    <property type="entry name" value="PRK05414.1"/>
    <property type="match status" value="1"/>
</dbReference>
<dbReference type="GO" id="GO:0005737">
    <property type="term" value="C:cytoplasm"/>
    <property type="evidence" value="ECO:0007669"/>
    <property type="project" value="UniProtKB-SubCell"/>
</dbReference>
<reference evidence="12 13" key="2">
    <citation type="journal article" date="2014" name="PLoS Genet.">
        <title>Phylogenetically driven sequencing of extremely halophilic archaea reveals strategies for static and dynamic osmo-response.</title>
        <authorList>
            <person name="Becker E.A."/>
            <person name="Seitzer P.M."/>
            <person name="Tritt A."/>
            <person name="Larsen D."/>
            <person name="Krusor M."/>
            <person name="Yao A.I."/>
            <person name="Wu D."/>
            <person name="Madern D."/>
            <person name="Eisen J.A."/>
            <person name="Darling A.E."/>
            <person name="Facciotti M.T."/>
        </authorList>
    </citation>
    <scope>NUCLEOTIDE SEQUENCE [LARGE SCALE GENOMIC DNA]</scope>
    <source>
        <strain evidence="13">ATCC 29605 / DSM 3757 / JCM 8879 / NBRC 14742 / NCIMB 2012 / VKM B-1768 / DS2</strain>
    </source>
</reference>
<protein>
    <recommendedName>
        <fullName evidence="7">Probable urocanate hydratase</fullName>
        <shortName evidence="7">Urocanase</shortName>
        <ecNumber evidence="7">4.2.1.49</ecNumber>
    </recommendedName>
    <alternativeName>
        <fullName evidence="7">Imidazolonepropionate hydrolase</fullName>
    </alternativeName>
</protein>
<dbReference type="InterPro" id="IPR023637">
    <property type="entry name" value="Urocanase-like"/>
</dbReference>
<dbReference type="OrthoDB" id="173478at2157"/>
<dbReference type="AlphaFoldDB" id="A0A384LJ18"/>
<evidence type="ECO:0000256" key="6">
    <source>
        <dbReference type="ARBA" id="ARBA00047623"/>
    </source>
</evidence>
<feature type="binding site" evidence="7">
    <location>
        <begin position="276"/>
        <end position="280"/>
    </location>
    <ligand>
        <name>NAD(+)</name>
        <dbReference type="ChEBI" id="CHEBI:57540"/>
    </ligand>
</feature>
<evidence type="ECO:0000259" key="9">
    <source>
        <dbReference type="Pfam" id="PF01175"/>
    </source>
</evidence>
<dbReference type="HAMAP" id="MF_00577">
    <property type="entry name" value="HutU"/>
    <property type="match status" value="1"/>
</dbReference>
<keyword evidence="3 7" id="KW-0369">Histidine metabolism</keyword>
<dbReference type="PIRSF" id="PIRSF001423">
    <property type="entry name" value="Urocanate_hydrat"/>
    <property type="match status" value="1"/>
</dbReference>
<evidence type="ECO:0000256" key="8">
    <source>
        <dbReference type="SAM" id="MobiDB-lite"/>
    </source>
</evidence>
<gene>
    <name evidence="7" type="primary">hutU</name>
    <name evidence="12" type="ORF">C498_00630</name>
</gene>
<evidence type="ECO:0000256" key="3">
    <source>
        <dbReference type="ARBA" id="ARBA00022808"/>
    </source>
</evidence>
<feature type="compositionally biased region" description="Basic and acidic residues" evidence="8">
    <location>
        <begin position="1"/>
        <end position="21"/>
    </location>
</feature>
<dbReference type="SUPFAM" id="SSF111326">
    <property type="entry name" value="Urocanase"/>
    <property type="match status" value="1"/>
</dbReference>
<dbReference type="UniPathway" id="UPA00379">
    <property type="reaction ID" value="UER00550"/>
</dbReference>
<accession>A0A384LJ18</accession>
<dbReference type="FunFam" id="3.40.50.10730:FF:000001">
    <property type="entry name" value="Urocanate hydratase"/>
    <property type="match status" value="1"/>
</dbReference>
<comment type="caution">
    <text evidence="7">Lacks conserved residue(s) required for the propagation of feature annotation.</text>
</comment>
<comment type="function">
    <text evidence="7">Catalyzes the conversion of urocanate to 4-imidazolone-5-propionate.</text>
</comment>
<dbReference type="PANTHER" id="PTHR12216:SF4">
    <property type="entry name" value="UROCANATE HYDRATASE"/>
    <property type="match status" value="1"/>
</dbReference>
<dbReference type="Pfam" id="PF17391">
    <property type="entry name" value="Urocanase_N"/>
    <property type="match status" value="1"/>
</dbReference>
<dbReference type="PROSITE" id="PS01233">
    <property type="entry name" value="UROCANASE"/>
    <property type="match status" value="1"/>
</dbReference>
<feature type="binding site" evidence="7">
    <location>
        <position position="209"/>
    </location>
    <ligand>
        <name>NAD(+)</name>
        <dbReference type="ChEBI" id="CHEBI:57540"/>
    </ligand>
</feature>
<dbReference type="RefSeq" id="WP_004040921.1">
    <property type="nucleotide sequence ID" value="NC_013966.1"/>
</dbReference>
<organism evidence="12 13">
    <name type="scientific">Haloferax volcanii (strain ATCC 29605 / DSM 3757 / JCM 8879 / NBRC 14742 / NCIMB 2012 / VKM B-1768 / DS2)</name>
    <name type="common">Halobacterium volcanii</name>
    <dbReference type="NCBI Taxonomy" id="309800"/>
    <lineage>
        <taxon>Archaea</taxon>
        <taxon>Methanobacteriati</taxon>
        <taxon>Methanobacteriota</taxon>
        <taxon>Stenosarchaea group</taxon>
        <taxon>Halobacteria</taxon>
        <taxon>Halobacteriales</taxon>
        <taxon>Haloferacaceae</taxon>
        <taxon>Haloferax</taxon>
    </lineage>
</organism>
<feature type="domain" description="Urocanase N-terminal" evidence="10">
    <location>
        <begin position="26"/>
        <end position="149"/>
    </location>
</feature>
<keyword evidence="7" id="KW-0963">Cytoplasm</keyword>
<reference evidence="13" key="1">
    <citation type="submission" date="2012-11" db="EMBL/GenBank/DDBJ databases">
        <authorList>
            <person name="Becker E.A."/>
            <person name="Seitzer P."/>
            <person name="Tritt A."/>
            <person name="Larsen D."/>
            <person name="Yao A."/>
            <person name="Wu D."/>
            <person name="Darling A."/>
            <person name="Eisen J.A."/>
            <person name="Facciotti M.T."/>
        </authorList>
    </citation>
    <scope>NUCLEOTIDE SEQUENCE [LARGE SCALE GENOMIC DNA]</scope>
    <source>
        <strain evidence="13">ATCC 29605 / DSM 3757 / JCM 8879 / NBRC 14742 / NCIMB 2012 / VKM B-1768 / DS2</strain>
    </source>
</reference>
<comment type="cofactor">
    <cofactor evidence="7">
        <name>NAD(+)</name>
        <dbReference type="ChEBI" id="CHEBI:57540"/>
    </cofactor>
    <text evidence="7">Binds 1 NAD(+) per subunit.</text>
</comment>
<dbReference type="InterPro" id="IPR055351">
    <property type="entry name" value="Urocanase"/>
</dbReference>
<dbReference type="PANTHER" id="PTHR12216">
    <property type="entry name" value="UROCANATE HYDRATASE"/>
    <property type="match status" value="1"/>
</dbReference>
<sequence length="620" mass="67982">MHDQQSSARRDRLGDPSDEWRAYQGAPTGTDIECKGWRQEAALRMLNNNLDPEVAERPEDLVVYGGTGRAARSWDAYDAILTELRDLDDDETLLVQSGKPVGTFPTHERAPRVLIANSNLVGRWDDWEHFHELEAEGKIMYGQMTAGSWAYIGTQGIIQGTYETLAELARQRYDADLRGKLVVTGGLGGMSGAQPLAVTMNRGVCIAAEVQADRIERRVETDYLMEFADSLDEALENANAAIDAGEPYSVGVQMNAADMLEELLARDEIPDVVTDQTSAHDELEGYYPSGYTVAEADRLREDDPEKYVDASLDTMERHVQAILDLQDAGAIAFEYGNNIRGQVQNHRGMTTAFDFPGFVPAYIRPMFCRGRGPFRWAALSGDPADIHRTDEAIRELFPEHESLMRWIDLAQEQVSFQGLPSRVCWLGYATDDEGLTERARFALKINDLVASGEVSAPVVVTRDHLDAGSVASPYRETEAMRDGTDAVADWPILNALLNTAAGADIVSVHDGGGVGIGNSLHANNHVVLDGSDLAAKKARAVFTTDPGMGVIRHADAGYEDALDEATRSNVRIPMRDHDAAARTERSERSERSERADRADRTAEDGGHATETGESAGRGDE</sequence>
<dbReference type="Pfam" id="PF01175">
    <property type="entry name" value="Urocanase"/>
    <property type="match status" value="1"/>
</dbReference>
<dbReference type="InterPro" id="IPR035401">
    <property type="entry name" value="Urocanase_C"/>
</dbReference>
<comment type="caution">
    <text evidence="12">The sequence shown here is derived from an EMBL/GenBank/DDBJ whole genome shotgun (WGS) entry which is preliminary data.</text>
</comment>
<evidence type="ECO:0000259" key="11">
    <source>
        <dbReference type="Pfam" id="PF17392"/>
    </source>
</evidence>